<feature type="transmembrane region" description="Helical" evidence="1">
    <location>
        <begin position="21"/>
        <end position="40"/>
    </location>
</feature>
<evidence type="ECO:0000313" key="2">
    <source>
        <dbReference type="EMBL" id="MDT0677922.1"/>
    </source>
</evidence>
<keyword evidence="1" id="KW-1133">Transmembrane helix</keyword>
<evidence type="ECO:0000256" key="1">
    <source>
        <dbReference type="SAM" id="Phobius"/>
    </source>
</evidence>
<dbReference type="RefSeq" id="WP_311504262.1">
    <property type="nucleotide sequence ID" value="NZ_JAVRHK010000013.1"/>
</dbReference>
<gene>
    <name evidence="2" type="ORF">RM539_15165</name>
</gene>
<keyword evidence="3" id="KW-1185">Reference proteome</keyword>
<comment type="caution">
    <text evidence="2">The sequence shown here is derived from an EMBL/GenBank/DDBJ whole genome shotgun (WGS) entry which is preliminary data.</text>
</comment>
<proteinExistence type="predicted"/>
<protein>
    <submittedName>
        <fullName evidence="2">Uncharacterized protein</fullName>
    </submittedName>
</protein>
<dbReference type="EMBL" id="JAVRHK010000013">
    <property type="protein sequence ID" value="MDT0677922.1"/>
    <property type="molecule type" value="Genomic_DNA"/>
</dbReference>
<accession>A0ABU3D8R2</accession>
<reference evidence="2 3" key="1">
    <citation type="submission" date="2023-09" db="EMBL/GenBank/DDBJ databases">
        <authorList>
            <person name="Rey-Velasco X."/>
        </authorList>
    </citation>
    <scope>NUCLEOTIDE SEQUENCE [LARGE SCALE GENOMIC DNA]</scope>
    <source>
        <strain evidence="2 3">F117</strain>
    </source>
</reference>
<keyword evidence="1" id="KW-0472">Membrane</keyword>
<keyword evidence="1" id="KW-0812">Transmembrane</keyword>
<name>A0ABU3D8R2_9FLAO</name>
<dbReference type="Proteomes" id="UP001262582">
    <property type="component" value="Unassembled WGS sequence"/>
</dbReference>
<feature type="transmembrane region" description="Helical" evidence="1">
    <location>
        <begin position="46"/>
        <end position="64"/>
    </location>
</feature>
<evidence type="ECO:0000313" key="3">
    <source>
        <dbReference type="Proteomes" id="UP001262582"/>
    </source>
</evidence>
<sequence>MKRYIAYRDIRKEALIMGLPLLLFAVQIAVLVLSLLIAIFAFNLLMILVLIVMNIGLYFGFLHYTRLTRRVTFICVFPKLISNKPVNPYPDESNEPV</sequence>
<organism evidence="2 3">
    <name type="scientific">Autumnicola musiva</name>
    <dbReference type="NCBI Taxonomy" id="3075589"/>
    <lineage>
        <taxon>Bacteria</taxon>
        <taxon>Pseudomonadati</taxon>
        <taxon>Bacteroidota</taxon>
        <taxon>Flavobacteriia</taxon>
        <taxon>Flavobacteriales</taxon>
        <taxon>Flavobacteriaceae</taxon>
        <taxon>Autumnicola</taxon>
    </lineage>
</organism>